<evidence type="ECO:0000313" key="12">
    <source>
        <dbReference type="EMBL" id="KAE9098474.1"/>
    </source>
</evidence>
<feature type="region of interest" description="Disordered" evidence="9">
    <location>
        <begin position="1"/>
        <end position="22"/>
    </location>
</feature>
<evidence type="ECO:0000256" key="4">
    <source>
        <dbReference type="ARBA" id="ARBA00022801"/>
    </source>
</evidence>
<dbReference type="GO" id="GO:0030599">
    <property type="term" value="F:pectinesterase activity"/>
    <property type="evidence" value="ECO:0007669"/>
    <property type="project" value="UniProtKB-UniRule"/>
</dbReference>
<dbReference type="PANTHER" id="PTHR31321">
    <property type="entry name" value="ACYL-COA THIOESTER HYDROLASE YBHC-RELATED"/>
    <property type="match status" value="1"/>
</dbReference>
<evidence type="ECO:0000313" key="20">
    <source>
        <dbReference type="Proteomes" id="UP000441208"/>
    </source>
</evidence>
<evidence type="ECO:0000256" key="9">
    <source>
        <dbReference type="SAM" id="MobiDB-lite"/>
    </source>
</evidence>
<dbReference type="InterPro" id="IPR033131">
    <property type="entry name" value="Pectinesterase_Asp_AS"/>
</dbReference>
<gene>
    <name evidence="15" type="ORF">PF001_g23096</name>
    <name evidence="14" type="ORF">PF002_g24669</name>
    <name evidence="13" type="ORF">PF005_g24025</name>
    <name evidence="12" type="ORF">PF006_g23353</name>
    <name evidence="11" type="ORF">PF007_g24049</name>
</gene>
<evidence type="ECO:0000256" key="2">
    <source>
        <dbReference type="ARBA" id="ARBA00008891"/>
    </source>
</evidence>
<evidence type="ECO:0000256" key="5">
    <source>
        <dbReference type="ARBA" id="ARBA00023085"/>
    </source>
</evidence>
<evidence type="ECO:0000313" key="17">
    <source>
        <dbReference type="Proteomes" id="UP000437068"/>
    </source>
</evidence>
<dbReference type="Proteomes" id="UP000433483">
    <property type="component" value="Unassembled WGS sequence"/>
</dbReference>
<evidence type="ECO:0000256" key="7">
    <source>
        <dbReference type="PROSITE-ProRule" id="PRU10040"/>
    </source>
</evidence>
<dbReference type="OrthoDB" id="2019149at2759"/>
<feature type="domain" description="Pectinesterase catalytic" evidence="10">
    <location>
        <begin position="82"/>
        <end position="330"/>
    </location>
</feature>
<organism evidence="13 16">
    <name type="scientific">Phytophthora fragariae</name>
    <dbReference type="NCBI Taxonomy" id="53985"/>
    <lineage>
        <taxon>Eukaryota</taxon>
        <taxon>Sar</taxon>
        <taxon>Stramenopiles</taxon>
        <taxon>Oomycota</taxon>
        <taxon>Peronosporomycetes</taxon>
        <taxon>Peronosporales</taxon>
        <taxon>Peronosporaceae</taxon>
        <taxon>Phytophthora</taxon>
    </lineage>
</organism>
<dbReference type="InterPro" id="IPR012334">
    <property type="entry name" value="Pectin_lyas_fold"/>
</dbReference>
<evidence type="ECO:0000313" key="14">
    <source>
        <dbReference type="EMBL" id="KAE9190791.1"/>
    </source>
</evidence>
<dbReference type="EMBL" id="QXGD01002284">
    <property type="protein sequence ID" value="KAE9190791.1"/>
    <property type="molecule type" value="Genomic_DNA"/>
</dbReference>
<dbReference type="EMBL" id="QXGE01002322">
    <property type="protein sequence ID" value="KAE9282893.1"/>
    <property type="molecule type" value="Genomic_DNA"/>
</dbReference>
<dbReference type="GO" id="GO:0045490">
    <property type="term" value="P:pectin catabolic process"/>
    <property type="evidence" value="ECO:0007669"/>
    <property type="project" value="UniProtKB-UniRule"/>
</dbReference>
<accession>A0A6A3W7B7</accession>
<evidence type="ECO:0000256" key="1">
    <source>
        <dbReference type="ARBA" id="ARBA00005184"/>
    </source>
</evidence>
<evidence type="ECO:0000313" key="18">
    <source>
        <dbReference type="Proteomes" id="UP000440367"/>
    </source>
</evidence>
<evidence type="ECO:0000256" key="6">
    <source>
        <dbReference type="ARBA" id="ARBA00047928"/>
    </source>
</evidence>
<keyword evidence="5 8" id="KW-0063">Aspartyl esterase</keyword>
<protein>
    <recommendedName>
        <fullName evidence="3 8">Pectinesterase</fullName>
        <ecNumber evidence="3 8">3.1.1.11</ecNumber>
    </recommendedName>
</protein>
<evidence type="ECO:0000313" key="16">
    <source>
        <dbReference type="Proteomes" id="UP000433483"/>
    </source>
</evidence>
<dbReference type="Proteomes" id="UP000437068">
    <property type="component" value="Unassembled WGS sequence"/>
</dbReference>
<dbReference type="Proteomes" id="UP000440732">
    <property type="component" value="Unassembled WGS sequence"/>
</dbReference>
<dbReference type="PANTHER" id="PTHR31321:SF57">
    <property type="entry name" value="PECTINESTERASE 53-RELATED"/>
    <property type="match status" value="1"/>
</dbReference>
<keyword evidence="4 8" id="KW-0378">Hydrolase</keyword>
<feature type="active site" evidence="7">
    <location>
        <position position="213"/>
    </location>
</feature>
<dbReference type="InterPro" id="IPR000070">
    <property type="entry name" value="Pectinesterase_cat"/>
</dbReference>
<evidence type="ECO:0000313" key="15">
    <source>
        <dbReference type="EMBL" id="KAE9282893.1"/>
    </source>
</evidence>
<dbReference type="PROSITE" id="PS00503">
    <property type="entry name" value="PECTINESTERASE_2"/>
    <property type="match status" value="1"/>
</dbReference>
<sequence>MRRGEIEHPPVVSVPGHDKRLGTVNPRSCKQLILQSSSSHQTPERCRSSLLSWHSSLSRLESSPTVRAADPTRTTPPKGAIVVDATGSYKGNFKTVSEGVAKLNPKKKGVQTVFVQPGVYNEQVLISPLAGPLVLQGYTCDAKNYASNQSDKVKVYNLNIANTVGNVGQALAVNVNATDYGFYACNLTGYQDTVLADKGRELFAKTYINGATDFVFGRYAQAWFESCDIETIGTGFITASGREAANSSSTYVFNRARVFGKSGVNSTVLGRPWRPYAKVVWQNSELGDVVKPEGWSTWDATSSTADVVFKEFNNSGPGAVKGSRVAFSGQLDKPVAITVVLGQRYAKEWFVDTSYL</sequence>
<evidence type="ECO:0000313" key="19">
    <source>
        <dbReference type="Proteomes" id="UP000440732"/>
    </source>
</evidence>
<evidence type="ECO:0000313" key="13">
    <source>
        <dbReference type="EMBL" id="KAE9178583.1"/>
    </source>
</evidence>
<dbReference type="EC" id="3.1.1.11" evidence="3 8"/>
<dbReference type="Proteomes" id="UP000441208">
    <property type="component" value="Unassembled WGS sequence"/>
</dbReference>
<dbReference type="Gene3D" id="2.160.20.10">
    <property type="entry name" value="Single-stranded right-handed beta-helix, Pectin lyase-like"/>
    <property type="match status" value="1"/>
</dbReference>
<evidence type="ECO:0000313" key="11">
    <source>
        <dbReference type="EMBL" id="KAE9077969.1"/>
    </source>
</evidence>
<dbReference type="EMBL" id="QXFZ01002354">
    <property type="protein sequence ID" value="KAE9077969.1"/>
    <property type="molecule type" value="Genomic_DNA"/>
</dbReference>
<dbReference type="EMBL" id="QXGA01002399">
    <property type="protein sequence ID" value="KAE9098474.1"/>
    <property type="molecule type" value="Genomic_DNA"/>
</dbReference>
<keyword evidence="16" id="KW-1185">Reference proteome</keyword>
<dbReference type="InterPro" id="IPR011050">
    <property type="entry name" value="Pectin_lyase_fold/virulence"/>
</dbReference>
<dbReference type="Pfam" id="PF01095">
    <property type="entry name" value="Pectinesterase"/>
    <property type="match status" value="1"/>
</dbReference>
<comment type="caution">
    <text evidence="13">The sequence shown here is derived from an EMBL/GenBank/DDBJ whole genome shotgun (WGS) entry which is preliminary data.</text>
</comment>
<comment type="pathway">
    <text evidence="1 8">Glycan metabolism; pectin degradation; 2-dehydro-3-deoxy-D-gluconate from pectin: step 1/5.</text>
</comment>
<comment type="catalytic activity">
    <reaction evidence="6 8">
        <text>[(1-&gt;4)-alpha-D-galacturonosyl methyl ester](n) + n H2O = [(1-&gt;4)-alpha-D-galacturonosyl](n) + n methanol + n H(+)</text>
        <dbReference type="Rhea" id="RHEA:22380"/>
        <dbReference type="Rhea" id="RHEA-COMP:14570"/>
        <dbReference type="Rhea" id="RHEA-COMP:14573"/>
        <dbReference type="ChEBI" id="CHEBI:15377"/>
        <dbReference type="ChEBI" id="CHEBI:15378"/>
        <dbReference type="ChEBI" id="CHEBI:17790"/>
        <dbReference type="ChEBI" id="CHEBI:140522"/>
        <dbReference type="ChEBI" id="CHEBI:140523"/>
        <dbReference type="EC" id="3.1.1.11"/>
    </reaction>
</comment>
<comment type="similarity">
    <text evidence="2">Belongs to the pectinesterase family.</text>
</comment>
<proteinExistence type="inferred from homology"/>
<evidence type="ECO:0000259" key="10">
    <source>
        <dbReference type="Pfam" id="PF01095"/>
    </source>
</evidence>
<dbReference type="AlphaFoldDB" id="A0A6A3W7B7"/>
<reference evidence="16 17" key="1">
    <citation type="submission" date="2018-08" db="EMBL/GenBank/DDBJ databases">
        <title>Genomic investigation of the strawberry pathogen Phytophthora fragariae indicates pathogenicity is determined by transcriptional variation in three key races.</title>
        <authorList>
            <person name="Adams T.M."/>
            <person name="Armitage A.D."/>
            <person name="Sobczyk M.K."/>
            <person name="Bates H.J."/>
            <person name="Dunwell J.M."/>
            <person name="Nellist C.F."/>
            <person name="Harrison R.J."/>
        </authorList>
    </citation>
    <scope>NUCLEOTIDE SEQUENCE [LARGE SCALE GENOMIC DNA]</scope>
    <source>
        <strain evidence="15 17">A4</strain>
        <strain evidence="14 18">BC-1</strain>
        <strain evidence="13 16">NOV-27</strain>
        <strain evidence="12 19">NOV-5</strain>
        <strain evidence="11 20">NOV-71</strain>
    </source>
</reference>
<dbReference type="Proteomes" id="UP000440367">
    <property type="component" value="Unassembled WGS sequence"/>
</dbReference>
<evidence type="ECO:0000256" key="8">
    <source>
        <dbReference type="RuleBase" id="RU000589"/>
    </source>
</evidence>
<name>A0A6A3W7B7_9STRA</name>
<evidence type="ECO:0000256" key="3">
    <source>
        <dbReference type="ARBA" id="ARBA00013229"/>
    </source>
</evidence>
<dbReference type="GO" id="GO:0042545">
    <property type="term" value="P:cell wall modification"/>
    <property type="evidence" value="ECO:0007669"/>
    <property type="project" value="UniProtKB-UniRule"/>
</dbReference>
<dbReference type="EMBL" id="QXGB01002377">
    <property type="protein sequence ID" value="KAE9178583.1"/>
    <property type="molecule type" value="Genomic_DNA"/>
</dbReference>
<dbReference type="UniPathway" id="UPA00545">
    <property type="reaction ID" value="UER00823"/>
</dbReference>
<dbReference type="SUPFAM" id="SSF51126">
    <property type="entry name" value="Pectin lyase-like"/>
    <property type="match status" value="1"/>
</dbReference>